<dbReference type="PANTHER" id="PTHR32309">
    <property type="entry name" value="TYROSINE-PROTEIN KINASE"/>
    <property type="match status" value="1"/>
</dbReference>
<protein>
    <recommendedName>
        <fullName evidence="3">Tyrosine-protein kinase G-rich domain-containing protein</fullName>
    </recommendedName>
</protein>
<feature type="region of interest" description="Disordered" evidence="1">
    <location>
        <begin position="215"/>
        <end position="236"/>
    </location>
</feature>
<dbReference type="InterPro" id="IPR050445">
    <property type="entry name" value="Bact_polysacc_biosynth/exp"/>
</dbReference>
<feature type="transmembrane region" description="Helical" evidence="2">
    <location>
        <begin position="386"/>
        <end position="409"/>
    </location>
</feature>
<evidence type="ECO:0000313" key="4">
    <source>
        <dbReference type="EMBL" id="GBH32183.1"/>
    </source>
</evidence>
<dbReference type="Proteomes" id="UP000290975">
    <property type="component" value="Unassembled WGS sequence"/>
</dbReference>
<feature type="transmembrane region" description="Helical" evidence="2">
    <location>
        <begin position="16"/>
        <end position="34"/>
    </location>
</feature>
<evidence type="ECO:0000256" key="1">
    <source>
        <dbReference type="SAM" id="MobiDB-lite"/>
    </source>
</evidence>
<sequence>MNYKNLIQALRDRWKLGVGVAGAIMALVIVWTVVQPRLYQSTASLLFDVSQPDPTLAEQERNASSQTALLGTQSDIIKSMLVARAVAVELARIEKWQVKPTGEALDRAATVLLGKVKVEPGKSTNVLDLTVTDLQPARSALLANLFTTKFLEKQRELRRQTARENAAWLNARTADVRKRLVEAQLRLADYQRARGIIGVNRMDLEAERLRSLNGQLAESEGESSRARSRAGNTSVPEVEFSGTVQELLNDVATQRAKIANMGGDLGLNHPEMVAARSQLGMLEQQLALARASAAQSLSAADQAARRRDADLRSRMVGQQSRMIVLSAGQQDLAILQQDVDAARDTYESVRRRFNEVAVRSQVSTTNVTQLDQATVPSNPFKPNIPLALFAGLVLSVMVGITVIGVLELLSPRVRTDEYLEQIGGRPVISAAGPGTV</sequence>
<dbReference type="InterPro" id="IPR032807">
    <property type="entry name" value="GNVR"/>
</dbReference>
<dbReference type="GO" id="GO:0005886">
    <property type="term" value="C:plasma membrane"/>
    <property type="evidence" value="ECO:0007669"/>
    <property type="project" value="TreeGrafter"/>
</dbReference>
<dbReference type="AlphaFoldDB" id="A0A401J6E3"/>
<evidence type="ECO:0000259" key="3">
    <source>
        <dbReference type="Pfam" id="PF13807"/>
    </source>
</evidence>
<keyword evidence="2" id="KW-0812">Transmembrane</keyword>
<organism evidence="4 5">
    <name type="scientific">Sphingobium xenophagum</name>
    <dbReference type="NCBI Taxonomy" id="121428"/>
    <lineage>
        <taxon>Bacteria</taxon>
        <taxon>Pseudomonadati</taxon>
        <taxon>Pseudomonadota</taxon>
        <taxon>Alphaproteobacteria</taxon>
        <taxon>Sphingomonadales</taxon>
        <taxon>Sphingomonadaceae</taxon>
        <taxon>Sphingobium</taxon>
    </lineage>
</organism>
<keyword evidence="2" id="KW-1133">Transmembrane helix</keyword>
<evidence type="ECO:0000256" key="2">
    <source>
        <dbReference type="SAM" id="Phobius"/>
    </source>
</evidence>
<name>A0A401J6E3_SPHXE</name>
<dbReference type="Pfam" id="PF13807">
    <property type="entry name" value="GNVR"/>
    <property type="match status" value="1"/>
</dbReference>
<accession>A0A401J6E3</accession>
<comment type="caution">
    <text evidence="4">The sequence shown here is derived from an EMBL/GenBank/DDBJ whole genome shotgun (WGS) entry which is preliminary data.</text>
</comment>
<feature type="domain" description="Tyrosine-protein kinase G-rich" evidence="3">
    <location>
        <begin position="329"/>
        <end position="403"/>
    </location>
</feature>
<dbReference type="GO" id="GO:0004713">
    <property type="term" value="F:protein tyrosine kinase activity"/>
    <property type="evidence" value="ECO:0007669"/>
    <property type="project" value="TreeGrafter"/>
</dbReference>
<reference evidence="4 5" key="1">
    <citation type="submission" date="2014-12" db="EMBL/GenBank/DDBJ databases">
        <title>Whole genome sequencing of Sphingobium xenophagum OW59.</title>
        <authorList>
            <person name="Ohta Y."/>
            <person name="Nishi S."/>
            <person name="Hatada Y."/>
        </authorList>
    </citation>
    <scope>NUCLEOTIDE SEQUENCE [LARGE SCALE GENOMIC DNA]</scope>
    <source>
        <strain evidence="4 5">OW59</strain>
    </source>
</reference>
<gene>
    <name evidence="4" type="ORF">MBESOW_P3422</name>
</gene>
<proteinExistence type="predicted"/>
<dbReference type="EMBL" id="BBQY01000028">
    <property type="protein sequence ID" value="GBH32183.1"/>
    <property type="molecule type" value="Genomic_DNA"/>
</dbReference>
<evidence type="ECO:0000313" key="5">
    <source>
        <dbReference type="Proteomes" id="UP000290975"/>
    </source>
</evidence>
<keyword evidence="2" id="KW-0472">Membrane</keyword>
<keyword evidence="5" id="KW-1185">Reference proteome</keyword>
<dbReference type="PANTHER" id="PTHR32309:SF13">
    <property type="entry name" value="FERRIC ENTEROBACTIN TRANSPORT PROTEIN FEPE"/>
    <property type="match status" value="1"/>
</dbReference>